<dbReference type="InterPro" id="IPR039902">
    <property type="entry name" value="CCDC148/CCDC112"/>
</dbReference>
<proteinExistence type="predicted"/>
<keyword evidence="4" id="KW-1185">Reference proteome</keyword>
<feature type="coiled-coil region" evidence="2">
    <location>
        <begin position="303"/>
        <end position="480"/>
    </location>
</feature>
<evidence type="ECO:0000256" key="1">
    <source>
        <dbReference type="ARBA" id="ARBA00023054"/>
    </source>
</evidence>
<dbReference type="AlphaFoldDB" id="A0AA88KR41"/>
<reference evidence="3 4" key="1">
    <citation type="journal article" date="2018" name="BMC Genomics">
        <title>The genome of Naegleria lovaniensis, the basis for a comparative approach to unravel pathogenicity factors of the human pathogenic amoeba N. fowleri.</title>
        <authorList>
            <person name="Liechti N."/>
            <person name="Schurch N."/>
            <person name="Bruggmann R."/>
            <person name="Wittwer M."/>
        </authorList>
    </citation>
    <scope>NUCLEOTIDE SEQUENCE [LARGE SCALE GENOMIC DNA]</scope>
    <source>
        <strain evidence="3 4">ATCC 30569</strain>
    </source>
</reference>
<comment type="caution">
    <text evidence="3">The sequence shown here is derived from an EMBL/GenBank/DDBJ whole genome shotgun (WGS) entry which is preliminary data.</text>
</comment>
<feature type="coiled-coil region" evidence="2">
    <location>
        <begin position="44"/>
        <end position="71"/>
    </location>
</feature>
<name>A0AA88KR41_NAELO</name>
<evidence type="ECO:0000256" key="2">
    <source>
        <dbReference type="SAM" id="Coils"/>
    </source>
</evidence>
<protein>
    <recommendedName>
        <fullName evidence="5">Coiled-coil domain-containing protein</fullName>
    </recommendedName>
</protein>
<dbReference type="PANTHER" id="PTHR21549">
    <property type="entry name" value="MUTATED IN BLADDER CANCER 1"/>
    <property type="match status" value="1"/>
</dbReference>
<keyword evidence="1 2" id="KW-0175">Coiled coil</keyword>
<sequence length="592" mass="70849">MARPRSDSLRGISKKTSELGTLSNIPFTRGLNTAMMKSHFCSQTESQKELLEKYKDDSKALKEKCSLLNHKVSSKRKQIKTQTQNIEWANEWKRLRKIQLDLEKDLEEDRECQIERSEYRNNLFRQLQECINSPLKSVKDCTYHFLKERILETSQSITSVEHEIMDLYKDFEKLNPLTVDETIDNNTFSMEDVIQNYLTRASGNSKYNHIDPVLDQLLKELKLKLQLIIEEYRKGKLIPSSHKWNKDDHQRFKTVFKQYNTPGMTIEKARSYYEALKLVLPYKTESELKEHDKWYKTIHLIEIQKMKENKAKLLNELKKLENFAVEAISIHLSIMQAKSREEEEKQQFSQLAEKTRKLLQEQTAINEEKMKQDIERLAQEEKQRKREEELDRQKETKRRDLLRQQLSQYFAEKEEAVRKQEEERKREEDALQEQYRIMQKRNKDRVDFRKNKDIEKIEQRKAMIIQRQEEEKKREQYLNNLIQGVYEELRLLDIETDAKRLTQPTQSLLNKQKDEEETEQFSSAKIYGYTNEDLMRDKKFKLQLLLQEAGLLHTGYAKEVFSTMKPSRQTRIDNLTSEQSHLLGAFRNARDQ</sequence>
<gene>
    <name evidence="3" type="ORF">C9374_012601</name>
</gene>
<dbReference type="EMBL" id="PYSW02000005">
    <property type="protein sequence ID" value="KAG2392349.1"/>
    <property type="molecule type" value="Genomic_DNA"/>
</dbReference>
<dbReference type="RefSeq" id="XP_044554243.1">
    <property type="nucleotide sequence ID" value="XM_044688386.1"/>
</dbReference>
<dbReference type="Proteomes" id="UP000816034">
    <property type="component" value="Unassembled WGS sequence"/>
</dbReference>
<organism evidence="3 4">
    <name type="scientific">Naegleria lovaniensis</name>
    <name type="common">Amoeba</name>
    <dbReference type="NCBI Taxonomy" id="51637"/>
    <lineage>
        <taxon>Eukaryota</taxon>
        <taxon>Discoba</taxon>
        <taxon>Heterolobosea</taxon>
        <taxon>Tetramitia</taxon>
        <taxon>Eutetramitia</taxon>
        <taxon>Vahlkampfiidae</taxon>
        <taxon>Naegleria</taxon>
    </lineage>
</organism>
<dbReference type="PANTHER" id="PTHR21549:SF1">
    <property type="entry name" value="COILED-COIL DOMAIN-CONTAINING PROTEIN 148"/>
    <property type="match status" value="1"/>
</dbReference>
<evidence type="ECO:0008006" key="5">
    <source>
        <dbReference type="Google" id="ProtNLM"/>
    </source>
</evidence>
<dbReference type="GeneID" id="68105055"/>
<evidence type="ECO:0000313" key="3">
    <source>
        <dbReference type="EMBL" id="KAG2392349.1"/>
    </source>
</evidence>
<evidence type="ECO:0000313" key="4">
    <source>
        <dbReference type="Proteomes" id="UP000816034"/>
    </source>
</evidence>
<accession>A0AA88KR41</accession>